<evidence type="ECO:0000313" key="3">
    <source>
        <dbReference type="Proteomes" id="UP001320898"/>
    </source>
</evidence>
<dbReference type="Pfam" id="PF13392">
    <property type="entry name" value="HNH_3"/>
    <property type="match status" value="1"/>
</dbReference>
<dbReference type="GO" id="GO:0004519">
    <property type="term" value="F:endonuclease activity"/>
    <property type="evidence" value="ECO:0007669"/>
    <property type="project" value="UniProtKB-KW"/>
</dbReference>
<comment type="caution">
    <text evidence="2">The sequence shown here is derived from an EMBL/GenBank/DDBJ whole genome shotgun (WGS) entry which is preliminary data.</text>
</comment>
<evidence type="ECO:0000259" key="1">
    <source>
        <dbReference type="Pfam" id="PF13392"/>
    </source>
</evidence>
<name>A0AAW5QW37_9HYPH</name>
<dbReference type="Gene3D" id="3.90.75.20">
    <property type="match status" value="1"/>
</dbReference>
<sequence length="214" mass="24453">MKGQAIRYSDQELAWLEDNRAMVIGDYHAGFVARFGRTDVSAANLKALRTRKGWKTGRTGHFAAGHAPHNKGRPFPIAANHPNCRKHQFKKGQEPHNTKYAGHERVSKDGYVEISVNERNPHTGYKRRYVHKHRWLWEQANGPLPDDMALKCLDGDKTNCDPSNWEAIPKALLPRLSGGRWYRPYDTYEPEARPAVLAIAKLEHAVRQRKRGAE</sequence>
<proteinExistence type="predicted"/>
<organism evidence="2 3">
    <name type="scientific">Microbaculum marinisediminis</name>
    <dbReference type="NCBI Taxonomy" id="2931392"/>
    <lineage>
        <taxon>Bacteria</taxon>
        <taxon>Pseudomonadati</taxon>
        <taxon>Pseudomonadota</taxon>
        <taxon>Alphaproteobacteria</taxon>
        <taxon>Hyphomicrobiales</taxon>
        <taxon>Tepidamorphaceae</taxon>
        <taxon>Microbaculum</taxon>
    </lineage>
</organism>
<dbReference type="SUPFAM" id="SSF54060">
    <property type="entry name" value="His-Me finger endonucleases"/>
    <property type="match status" value="1"/>
</dbReference>
<gene>
    <name evidence="2" type="ORF">MUB46_01905</name>
</gene>
<keyword evidence="2" id="KW-0540">Nuclease</keyword>
<dbReference type="InterPro" id="IPR044925">
    <property type="entry name" value="His-Me_finger_sf"/>
</dbReference>
<protein>
    <submittedName>
        <fullName evidence="2">HNH endonuclease</fullName>
    </submittedName>
</protein>
<dbReference type="RefSeq" id="WP_261614168.1">
    <property type="nucleotide sequence ID" value="NZ_JALIDZ010000001.1"/>
</dbReference>
<keyword evidence="3" id="KW-1185">Reference proteome</keyword>
<dbReference type="InterPro" id="IPR003615">
    <property type="entry name" value="HNH_nuc"/>
</dbReference>
<dbReference type="AlphaFoldDB" id="A0AAW5QW37"/>
<keyword evidence="2" id="KW-0378">Hydrolase</keyword>
<dbReference type="Proteomes" id="UP001320898">
    <property type="component" value="Unassembled WGS sequence"/>
</dbReference>
<keyword evidence="2" id="KW-0255">Endonuclease</keyword>
<evidence type="ECO:0000313" key="2">
    <source>
        <dbReference type="EMBL" id="MCT8970603.1"/>
    </source>
</evidence>
<accession>A0AAW5QW37</accession>
<reference evidence="2 3" key="1">
    <citation type="submission" date="2022-04" db="EMBL/GenBank/DDBJ databases">
        <authorList>
            <person name="Ye Y.-Q."/>
            <person name="Du Z.-J."/>
        </authorList>
    </citation>
    <scope>NUCLEOTIDE SEQUENCE [LARGE SCALE GENOMIC DNA]</scope>
    <source>
        <strain evidence="2 3">A6E488</strain>
    </source>
</reference>
<dbReference type="EMBL" id="JALIDZ010000001">
    <property type="protein sequence ID" value="MCT8970603.1"/>
    <property type="molecule type" value="Genomic_DNA"/>
</dbReference>
<feature type="domain" description="HNH nuclease" evidence="1">
    <location>
        <begin position="131"/>
        <end position="170"/>
    </location>
</feature>